<proteinExistence type="predicted"/>
<dbReference type="InterPro" id="IPR029058">
    <property type="entry name" value="AB_hydrolase_fold"/>
</dbReference>
<dbReference type="InterPro" id="IPR024499">
    <property type="entry name" value="Mbeg1-like"/>
</dbReference>
<dbReference type="OrthoDB" id="9769481at2"/>
<sequence>MKRHHINGKTRSILALVAHIVFGAGEGDLGEVVVVVHRHNLGIVSGARNGVEHFAGGDQTVFTKALVVAVTHGNQIIALAVTLHIGATIAFQLGNGALLVLGAKEGLRHGKPPAGSGLLGNLPRACRASRGIAAHQRQWAGAKGRDRHCAKQLGSQCVSQKCHTAPRTVLRSAPKTRPPIPQKLSSISHIYGNYRLHAKSGYHSVHIERTKLTRPKGETLREDPPMADMLDYLDWFGDISLAEVPFNEVDNAILSQLAYCALEGVVPSVEEGGAISMAQADVRYRQLHDKESIYGSAGVISPYTALLPGRLGASKRFGNARLSNLYSHLDAESAEQFCAFHIALDDGSTYVTFRGTDDTLVGWREDFEMTYGTVASQRSAVDYLNTTCASTSGPLMVGGHSKGGNLAIYGAALCATPIQDRIARVWNNDGPGFDKGVLAAEKLSAIQERISTFIPVFDVVGQLLSVTQDAKIVESDATGIMQHSAMSWQVRGPRFVAASPQELLPAAKSLNQAFDRWLSETTDQERKHVFTAFFDALAAIPVTTLSDLMSGDPAILAAVTEKLVNADPKTRDYIMDLLGVLAGGYMQERVTTVAQMTQDTVAAMIDNPMNRRGAPQMDETEPLSPEELRRYRRYLGREQAWENVAKLLGTRASRLKKGCAVAAGALGAGALISAIVRRRQS</sequence>
<protein>
    <submittedName>
        <fullName evidence="1">DUF2974 domain-containing protein</fullName>
    </submittedName>
</protein>
<keyword evidence="2" id="KW-1185">Reference proteome</keyword>
<gene>
    <name evidence="1" type="ORF">E5334_01980</name>
</gene>
<dbReference type="Proteomes" id="UP000310263">
    <property type="component" value="Unassembled WGS sequence"/>
</dbReference>
<dbReference type="SUPFAM" id="SSF53474">
    <property type="entry name" value="alpha/beta-Hydrolases"/>
    <property type="match status" value="1"/>
</dbReference>
<dbReference type="EMBL" id="SRYE01000001">
    <property type="protein sequence ID" value="TGY63293.1"/>
    <property type="molecule type" value="Genomic_DNA"/>
</dbReference>
<accession>A0A4S2F6E3</accession>
<dbReference type="AlphaFoldDB" id="A0A4S2F6E3"/>
<comment type="caution">
    <text evidence="1">The sequence shown here is derived from an EMBL/GenBank/DDBJ whole genome shotgun (WGS) entry which is preliminary data.</text>
</comment>
<evidence type="ECO:0000313" key="2">
    <source>
        <dbReference type="Proteomes" id="UP000310263"/>
    </source>
</evidence>
<evidence type="ECO:0000313" key="1">
    <source>
        <dbReference type="EMBL" id="TGY63293.1"/>
    </source>
</evidence>
<reference evidence="1 2" key="1">
    <citation type="submission" date="2019-04" db="EMBL/GenBank/DDBJ databases">
        <title>Microbes associate with the intestines of laboratory mice.</title>
        <authorList>
            <person name="Navarre W."/>
            <person name="Wong E."/>
            <person name="Huang K."/>
            <person name="Tropini C."/>
            <person name="Ng K."/>
            <person name="Yu B."/>
        </authorList>
    </citation>
    <scope>NUCLEOTIDE SEQUENCE [LARGE SCALE GENOMIC DNA]</scope>
    <source>
        <strain evidence="1 2">NM07_P-09</strain>
    </source>
</reference>
<name>A0A4S2F6E3_9ACTN</name>
<dbReference type="Pfam" id="PF11187">
    <property type="entry name" value="Mbeg1-like"/>
    <property type="match status" value="1"/>
</dbReference>
<organism evidence="1 2">
    <name type="scientific">Muricaecibacterium torontonense</name>
    <dbReference type="NCBI Taxonomy" id="3032871"/>
    <lineage>
        <taxon>Bacteria</taxon>
        <taxon>Bacillati</taxon>
        <taxon>Actinomycetota</taxon>
        <taxon>Coriobacteriia</taxon>
        <taxon>Coriobacteriales</taxon>
        <taxon>Atopobiaceae</taxon>
        <taxon>Muricaecibacterium</taxon>
    </lineage>
</organism>